<evidence type="ECO:0000256" key="1">
    <source>
        <dbReference type="SAM" id="Phobius"/>
    </source>
</evidence>
<feature type="transmembrane region" description="Helical" evidence="1">
    <location>
        <begin position="33"/>
        <end position="53"/>
    </location>
</feature>
<evidence type="ECO:0000313" key="2">
    <source>
        <dbReference type="EMBL" id="MBZ5712806.1"/>
    </source>
</evidence>
<protein>
    <submittedName>
        <fullName evidence="2">Uncharacterized protein</fullName>
    </submittedName>
</protein>
<keyword evidence="3" id="KW-1185">Reference proteome</keyword>
<keyword evidence="1" id="KW-0812">Transmembrane</keyword>
<evidence type="ECO:0000313" key="3">
    <source>
        <dbReference type="Proteomes" id="UP001139031"/>
    </source>
</evidence>
<keyword evidence="1" id="KW-0472">Membrane</keyword>
<dbReference type="Proteomes" id="UP001139031">
    <property type="component" value="Unassembled WGS sequence"/>
</dbReference>
<dbReference type="RefSeq" id="WP_224194560.1">
    <property type="nucleotide sequence ID" value="NZ_JAIRAU010000035.1"/>
</dbReference>
<keyword evidence="1" id="KW-1133">Transmembrane helix</keyword>
<proteinExistence type="predicted"/>
<comment type="caution">
    <text evidence="2">The sequence shown here is derived from an EMBL/GenBank/DDBJ whole genome shotgun (WGS) entry which is preliminary data.</text>
</comment>
<reference evidence="2" key="1">
    <citation type="submission" date="2021-08" db="EMBL/GenBank/DDBJ databases">
        <authorList>
            <person name="Stevens D.C."/>
        </authorList>
    </citation>
    <scope>NUCLEOTIDE SEQUENCE</scope>
    <source>
        <strain evidence="2">DSM 53165</strain>
    </source>
</reference>
<name>A0ABS7TX92_9BACT</name>
<organism evidence="2 3">
    <name type="scientific">Nannocystis pusilla</name>
    <dbReference type="NCBI Taxonomy" id="889268"/>
    <lineage>
        <taxon>Bacteria</taxon>
        <taxon>Pseudomonadati</taxon>
        <taxon>Myxococcota</taxon>
        <taxon>Polyangia</taxon>
        <taxon>Nannocystales</taxon>
        <taxon>Nannocystaceae</taxon>
        <taxon>Nannocystis</taxon>
    </lineage>
</organism>
<accession>A0ABS7TX92</accession>
<sequence length="205" mass="22523">MKKTIRLKSRKCGPDMAPMVAGRGAAREGDAGLAMIAAAAIEVTIFAGARWLLPYRTPGIVAPPMGLVAARDRARLCPAHESPPDVEPTWTRCSIDGPPRSGVPQRVWGPRQRLYPAPSLHAMGVLREFSVRTGARVWVVCDHERGDDPYDQWPRPRRTGYETVFAQGGDVGRVLWQRALRGSDSWRVLAAGLLSSLVSRLIDHL</sequence>
<dbReference type="EMBL" id="JAIRAU010000035">
    <property type="protein sequence ID" value="MBZ5712806.1"/>
    <property type="molecule type" value="Genomic_DNA"/>
</dbReference>
<gene>
    <name evidence="2" type="ORF">K7C98_26485</name>
</gene>